<accession>A0ABQ5AAV1</accession>
<sequence length="173" mass="19598">MIVHAFLSKEPKKIAKALTERQLGFKLCKKNCSSSKPTKQKCCYHAFTGLHKDFFLNLKSVKKYFSSNLKGKPNLDYCILVNHRPFYMEAFSDSAYGGSNLDRNPQQVDDIFLVKDLSHAINLVGSKSIADMVQFHNTKIHIDKKAAIMVSEEPSLSFSEQSTSYSSPLQKRL</sequence>
<reference evidence="1" key="1">
    <citation type="journal article" date="2022" name="Int. J. Mol. Sci.">
        <title>Draft Genome of Tanacetum Coccineum: Genomic Comparison of Closely Related Tanacetum-Family Plants.</title>
        <authorList>
            <person name="Yamashiro T."/>
            <person name="Shiraishi A."/>
            <person name="Nakayama K."/>
            <person name="Satake H."/>
        </authorList>
    </citation>
    <scope>NUCLEOTIDE SEQUENCE</scope>
</reference>
<organism evidence="1 2">
    <name type="scientific">Tanacetum coccineum</name>
    <dbReference type="NCBI Taxonomy" id="301880"/>
    <lineage>
        <taxon>Eukaryota</taxon>
        <taxon>Viridiplantae</taxon>
        <taxon>Streptophyta</taxon>
        <taxon>Embryophyta</taxon>
        <taxon>Tracheophyta</taxon>
        <taxon>Spermatophyta</taxon>
        <taxon>Magnoliopsida</taxon>
        <taxon>eudicotyledons</taxon>
        <taxon>Gunneridae</taxon>
        <taxon>Pentapetalae</taxon>
        <taxon>asterids</taxon>
        <taxon>campanulids</taxon>
        <taxon>Asterales</taxon>
        <taxon>Asteraceae</taxon>
        <taxon>Asteroideae</taxon>
        <taxon>Anthemideae</taxon>
        <taxon>Anthemidinae</taxon>
        <taxon>Tanacetum</taxon>
    </lineage>
</organism>
<comment type="caution">
    <text evidence="1">The sequence shown here is derived from an EMBL/GenBank/DDBJ whole genome shotgun (WGS) entry which is preliminary data.</text>
</comment>
<name>A0ABQ5AAV1_9ASTR</name>
<dbReference type="EMBL" id="BQNB010012041">
    <property type="protein sequence ID" value="GJS98392.1"/>
    <property type="molecule type" value="Genomic_DNA"/>
</dbReference>
<gene>
    <name evidence="1" type="ORF">Tco_0819562</name>
</gene>
<reference evidence="1" key="2">
    <citation type="submission" date="2022-01" db="EMBL/GenBank/DDBJ databases">
        <authorList>
            <person name="Yamashiro T."/>
            <person name="Shiraishi A."/>
            <person name="Satake H."/>
            <person name="Nakayama K."/>
        </authorList>
    </citation>
    <scope>NUCLEOTIDE SEQUENCE</scope>
</reference>
<evidence type="ECO:0000313" key="2">
    <source>
        <dbReference type="Proteomes" id="UP001151760"/>
    </source>
</evidence>
<keyword evidence="2" id="KW-1185">Reference proteome</keyword>
<proteinExistence type="predicted"/>
<evidence type="ECO:0000313" key="1">
    <source>
        <dbReference type="EMBL" id="GJS98392.1"/>
    </source>
</evidence>
<protein>
    <submittedName>
        <fullName evidence="1">Uncharacterized protein</fullName>
    </submittedName>
</protein>
<dbReference type="Proteomes" id="UP001151760">
    <property type="component" value="Unassembled WGS sequence"/>
</dbReference>